<evidence type="ECO:0000256" key="3">
    <source>
        <dbReference type="ARBA" id="ARBA00022679"/>
    </source>
</evidence>
<dbReference type="GO" id="GO:0030244">
    <property type="term" value="P:cellulose biosynthetic process"/>
    <property type="evidence" value="ECO:0007669"/>
    <property type="project" value="InterPro"/>
</dbReference>
<dbReference type="PANTHER" id="PTHR13301">
    <property type="entry name" value="X-BOX TRANSCRIPTION FACTOR-RELATED"/>
    <property type="match status" value="1"/>
</dbReference>
<keyword evidence="3" id="KW-0808">Transferase</keyword>
<keyword evidence="7" id="KW-0961">Cell wall biogenesis/degradation</keyword>
<comment type="subcellular location">
    <subcellularLocation>
        <location evidence="1">Endomembrane system</location>
        <topology evidence="1">Multi-pass membrane protein</topology>
    </subcellularLocation>
</comment>
<keyword evidence="5 9" id="KW-1133">Transmembrane helix</keyword>
<reference evidence="10" key="2">
    <citation type="journal article" date="2024" name="Plant">
        <title>Genomic evolution and insights into agronomic trait innovations of Sesamum species.</title>
        <authorList>
            <person name="Miao H."/>
            <person name="Wang L."/>
            <person name="Qu L."/>
            <person name="Liu H."/>
            <person name="Sun Y."/>
            <person name="Le M."/>
            <person name="Wang Q."/>
            <person name="Wei S."/>
            <person name="Zheng Y."/>
            <person name="Lin W."/>
            <person name="Duan Y."/>
            <person name="Cao H."/>
            <person name="Xiong S."/>
            <person name="Wang X."/>
            <person name="Wei L."/>
            <person name="Li C."/>
            <person name="Ma Q."/>
            <person name="Ju M."/>
            <person name="Zhao R."/>
            <person name="Li G."/>
            <person name="Mu C."/>
            <person name="Tian Q."/>
            <person name="Mei H."/>
            <person name="Zhang T."/>
            <person name="Gao T."/>
            <person name="Zhang H."/>
        </authorList>
    </citation>
    <scope>NUCLEOTIDE SEQUENCE</scope>
    <source>
        <strain evidence="10">G02</strain>
    </source>
</reference>
<evidence type="ECO:0000256" key="5">
    <source>
        <dbReference type="ARBA" id="ARBA00022989"/>
    </source>
</evidence>
<feature type="transmembrane region" description="Helical" evidence="9">
    <location>
        <begin position="360"/>
        <end position="382"/>
    </location>
</feature>
<feature type="binding site" evidence="8">
    <location>
        <position position="112"/>
    </location>
    <ligand>
        <name>UDP-alpha-D-glucose</name>
        <dbReference type="ChEBI" id="CHEBI:58885"/>
    </ligand>
</feature>
<evidence type="ECO:0000256" key="1">
    <source>
        <dbReference type="ARBA" id="ARBA00004127"/>
    </source>
</evidence>
<evidence type="ECO:0000256" key="6">
    <source>
        <dbReference type="ARBA" id="ARBA00023136"/>
    </source>
</evidence>
<keyword evidence="4 9" id="KW-0812">Transmembrane</keyword>
<keyword evidence="6 9" id="KW-0472">Membrane</keyword>
<dbReference type="GO" id="GO:0016760">
    <property type="term" value="F:cellulose synthase (UDP-forming) activity"/>
    <property type="evidence" value="ECO:0007669"/>
    <property type="project" value="InterPro"/>
</dbReference>
<feature type="transmembrane region" description="Helical" evidence="9">
    <location>
        <begin position="299"/>
        <end position="318"/>
    </location>
</feature>
<dbReference type="EMBL" id="JACGWJ010000011">
    <property type="protein sequence ID" value="KAL0388459.1"/>
    <property type="molecule type" value="Genomic_DNA"/>
</dbReference>
<evidence type="ECO:0000256" key="4">
    <source>
        <dbReference type="ARBA" id="ARBA00022692"/>
    </source>
</evidence>
<comment type="caution">
    <text evidence="10">The sequence shown here is derived from an EMBL/GenBank/DDBJ whole genome shotgun (WGS) entry which is preliminary data.</text>
</comment>
<name>A0AAW2S8I9_SESRA</name>
<dbReference type="AlphaFoldDB" id="A0AAW2S8I9"/>
<feature type="binding site" evidence="8">
    <location>
        <position position="141"/>
    </location>
    <ligand>
        <name>UDP-alpha-D-glucose</name>
        <dbReference type="ChEBI" id="CHEBI:58885"/>
    </ligand>
</feature>
<feature type="transmembrane region" description="Helical" evidence="9">
    <location>
        <begin position="330"/>
        <end position="348"/>
    </location>
</feature>
<protein>
    <submittedName>
        <fullName evidence="10">Cellulose synthase-like protein G3</fullName>
    </submittedName>
</protein>
<reference evidence="10" key="1">
    <citation type="submission" date="2020-06" db="EMBL/GenBank/DDBJ databases">
        <authorList>
            <person name="Li T."/>
            <person name="Hu X."/>
            <person name="Zhang T."/>
            <person name="Song X."/>
            <person name="Zhang H."/>
            <person name="Dai N."/>
            <person name="Sheng W."/>
            <person name="Hou X."/>
            <person name="Wei L."/>
        </authorList>
    </citation>
    <scope>NUCLEOTIDE SEQUENCE</scope>
    <source>
        <strain evidence="10">G02</strain>
        <tissue evidence="10">Leaf</tissue>
    </source>
</reference>
<accession>A0AAW2S8I9</accession>
<evidence type="ECO:0000256" key="8">
    <source>
        <dbReference type="PIRSR" id="PIRSR605150-2"/>
    </source>
</evidence>
<dbReference type="InterPro" id="IPR029044">
    <property type="entry name" value="Nucleotide-diphossugar_trans"/>
</dbReference>
<evidence type="ECO:0000256" key="9">
    <source>
        <dbReference type="SAM" id="Phobius"/>
    </source>
</evidence>
<keyword evidence="2" id="KW-0328">Glycosyltransferase</keyword>
<organism evidence="10">
    <name type="scientific">Sesamum radiatum</name>
    <name type="common">Black benniseed</name>
    <dbReference type="NCBI Taxonomy" id="300843"/>
    <lineage>
        <taxon>Eukaryota</taxon>
        <taxon>Viridiplantae</taxon>
        <taxon>Streptophyta</taxon>
        <taxon>Embryophyta</taxon>
        <taxon>Tracheophyta</taxon>
        <taxon>Spermatophyta</taxon>
        <taxon>Magnoliopsida</taxon>
        <taxon>eudicotyledons</taxon>
        <taxon>Gunneridae</taxon>
        <taxon>Pentapetalae</taxon>
        <taxon>asterids</taxon>
        <taxon>lamiids</taxon>
        <taxon>Lamiales</taxon>
        <taxon>Pedaliaceae</taxon>
        <taxon>Sesamum</taxon>
    </lineage>
</organism>
<evidence type="ECO:0000256" key="7">
    <source>
        <dbReference type="ARBA" id="ARBA00023316"/>
    </source>
</evidence>
<feature type="binding site" evidence="8">
    <location>
        <position position="111"/>
    </location>
    <ligand>
        <name>UDP-alpha-D-glucose</name>
        <dbReference type="ChEBI" id="CHEBI:58885"/>
    </ligand>
</feature>
<dbReference type="GO" id="GO:0012505">
    <property type="term" value="C:endomembrane system"/>
    <property type="evidence" value="ECO:0007669"/>
    <property type="project" value="UniProtKB-SubCell"/>
</dbReference>
<dbReference type="Pfam" id="PF03552">
    <property type="entry name" value="Cellulose_synt"/>
    <property type="match status" value="2"/>
</dbReference>
<evidence type="ECO:0000256" key="2">
    <source>
        <dbReference type="ARBA" id="ARBA00022676"/>
    </source>
</evidence>
<dbReference type="GO" id="GO:0016020">
    <property type="term" value="C:membrane"/>
    <property type="evidence" value="ECO:0007669"/>
    <property type="project" value="InterPro"/>
</dbReference>
<gene>
    <name evidence="10" type="ORF">Sradi_2727700</name>
</gene>
<sequence>MENSLPLSDFRVKKTELVINRLHAVLHGIALLALFHYRLSSLAEIIKNNDTALLLPHILILISELIFSFIWLFSQATKWKPVTRKAYPDRLPGDEKLPSIDVFVCTTDPNKEPCVKVMNTVISAMTLDYPPDKLQVYLSDDGGSIVTFQALKQAWKFSKLWVPFCRKYKVKIGCPEAYFSTDESGPDATFHSSEFIVEKKEIEVSSPFFIVFLFIFLSAQLKHVQEVFLTGHSIRTWSNEQRMWMMKALTSYLFAGLEVVMEKIGLTKTSFLPTNKVDDDQQTKCYQMGIYNFQAPARFMVPLCSLYMLNVGSLIIGFGRIMQTQKWGEMLLQALIPLFATVLHFPLLEGMVLRKDKGRVSPSVFLLSAAISTIFLSFASLLSNYY</sequence>
<dbReference type="Gene3D" id="3.90.550.10">
    <property type="entry name" value="Spore Coat Polysaccharide Biosynthesis Protein SpsA, Chain A"/>
    <property type="match status" value="1"/>
</dbReference>
<evidence type="ECO:0000313" key="10">
    <source>
        <dbReference type="EMBL" id="KAL0388459.1"/>
    </source>
</evidence>
<proteinExistence type="predicted"/>
<dbReference type="FunFam" id="3.90.550.10:FF:000194">
    <property type="entry name" value="Cellulose synthase-like protein G2 isoform A"/>
    <property type="match status" value="1"/>
</dbReference>
<feature type="transmembrane region" description="Helical" evidence="9">
    <location>
        <begin position="51"/>
        <end position="74"/>
    </location>
</feature>
<feature type="transmembrane region" description="Helical" evidence="9">
    <location>
        <begin position="21"/>
        <end position="39"/>
    </location>
</feature>
<dbReference type="InterPro" id="IPR005150">
    <property type="entry name" value="Cellulose_synth"/>
</dbReference>
<dbReference type="GO" id="GO:0071555">
    <property type="term" value="P:cell wall organization"/>
    <property type="evidence" value="ECO:0007669"/>
    <property type="project" value="UniProtKB-KW"/>
</dbReference>